<name>A0ACC5VU00_9GAMM</name>
<dbReference type="EMBL" id="JABYQT010000004">
    <property type="protein sequence ID" value="MBZ5487627.1"/>
    <property type="molecule type" value="Genomic_DNA"/>
</dbReference>
<accession>A0ACC5VU00</accession>
<organism evidence="1 2">
    <name type="scientific">Vreelandella aquamarina</name>
    <dbReference type="NCBI Taxonomy" id="77097"/>
    <lineage>
        <taxon>Bacteria</taxon>
        <taxon>Pseudomonadati</taxon>
        <taxon>Pseudomonadota</taxon>
        <taxon>Gammaproteobacteria</taxon>
        <taxon>Oceanospirillales</taxon>
        <taxon>Halomonadaceae</taxon>
        <taxon>Vreelandella</taxon>
    </lineage>
</organism>
<keyword evidence="2" id="KW-1185">Reference proteome</keyword>
<protein>
    <submittedName>
        <fullName evidence="1">HAMP domain-containing protein</fullName>
    </submittedName>
</protein>
<evidence type="ECO:0000313" key="1">
    <source>
        <dbReference type="EMBL" id="MBZ5487627.1"/>
    </source>
</evidence>
<proteinExistence type="predicted"/>
<sequence>MNFKSVRTLIATLVGGCILLVVAALVIYSVIANARSQSLVKSETQALLERNIEARLTAIASGQAEEIKGHLEHALTLATSLAHTNAMLGQQDADGRPLMSMSRREVSMLVRQTVINNPDLLDAFIGWEPDAFNRDANFVGREDQGYGPDGRFMPWWYRTQSGSIEVLALGSNIESQERDADGIRLGEYYLCTKETRRSCIVDPHLYDYNGETLLVTSFNAPIIVDGKFRGSAGVDLSVEFIQGLLEEANETLYDGVGEMALVAAHGALAAYTGAPERMGKRVENVLDPELQASIAQAQQGERVRKLDTEQGMTELYWPFTIDESGNPWVLMIRLPESAVMAGLYGLQDQLGEQSKASMWGMILMGLLIASLGLLASWLLGSSISRPLRHLADRMRDIASGDGDLTQRLPVRGRNESAELAIQFNAFAVKIHDVLVDVRASSESVHHAASEITQGGQDLSRRTDQAAASLQQTSTAMEQISSTVGHTTSASQEASGLAQTASQLAVRTNGAFEQVVVTMDDIRNNSTEIQSIVSVIDSIAFQTNLLALNASVEAARAGEHGRGFAVVADEVRKLAGRSSEAAADIRQRINASAGKVESGTQLVHDAETAMHELSESVARVTQMLGDISTAAREQNDGISQVSIAVSDLDQMTQQNAALVEESTTAAEQLKEQAERLADLVGGFTLLDEHDGGGHPRLLGPSSYNE</sequence>
<dbReference type="Proteomes" id="UP001319846">
    <property type="component" value="Unassembled WGS sequence"/>
</dbReference>
<comment type="caution">
    <text evidence="1">The sequence shown here is derived from an EMBL/GenBank/DDBJ whole genome shotgun (WGS) entry which is preliminary data.</text>
</comment>
<gene>
    <name evidence="1" type="ORF">HW452_08820</name>
</gene>
<evidence type="ECO:0000313" key="2">
    <source>
        <dbReference type="Proteomes" id="UP001319846"/>
    </source>
</evidence>
<reference evidence="1" key="1">
    <citation type="submission" date="2020-06" db="EMBL/GenBank/DDBJ databases">
        <title>Whole Genome Sequence of Halomonas aquamarina MB598.</title>
        <authorList>
            <person name="Pervaiz M."/>
            <person name="Fariq A."/>
            <person name="Yasmin A."/>
            <person name="Welch M."/>
        </authorList>
    </citation>
    <scope>NUCLEOTIDE SEQUENCE</scope>
    <source>
        <strain evidence="1">MB598</strain>
    </source>
</reference>